<keyword evidence="1" id="KW-1133">Transmembrane helix</keyword>
<gene>
    <name evidence="2" type="ORF">KWG56_13080</name>
</gene>
<dbReference type="EMBL" id="CP080034">
    <property type="protein sequence ID" value="QYC09523.1"/>
    <property type="molecule type" value="Genomic_DNA"/>
</dbReference>
<evidence type="ECO:0000313" key="3">
    <source>
        <dbReference type="Proteomes" id="UP000824334"/>
    </source>
</evidence>
<feature type="transmembrane region" description="Helical" evidence="1">
    <location>
        <begin position="356"/>
        <end position="377"/>
    </location>
</feature>
<proteinExistence type="predicted"/>
<keyword evidence="3" id="KW-1185">Reference proteome</keyword>
<dbReference type="PANTHER" id="PTHR32309">
    <property type="entry name" value="TYROSINE-PROTEIN KINASE"/>
    <property type="match status" value="1"/>
</dbReference>
<dbReference type="Proteomes" id="UP000824334">
    <property type="component" value="Chromosome"/>
</dbReference>
<organism evidence="2 3">
    <name type="scientific">Brevundimonas nasdae</name>
    <dbReference type="NCBI Taxonomy" id="172043"/>
    <lineage>
        <taxon>Bacteria</taxon>
        <taxon>Pseudomonadati</taxon>
        <taxon>Pseudomonadota</taxon>
        <taxon>Alphaproteobacteria</taxon>
        <taxon>Caulobacterales</taxon>
        <taxon>Caulobacteraceae</taxon>
        <taxon>Brevundimonas</taxon>
    </lineage>
</organism>
<accession>A0ABX8THE7</accession>
<evidence type="ECO:0000313" key="2">
    <source>
        <dbReference type="EMBL" id="QYC09523.1"/>
    </source>
</evidence>
<reference evidence="2 3" key="1">
    <citation type="submission" date="2021-07" db="EMBL/GenBank/DDBJ databases">
        <title>Isolation and characterization of bacteria from a gold mining with a capacity of golden bioaccumulation.</title>
        <authorList>
            <person name="Yang X.J."/>
        </authorList>
    </citation>
    <scope>NUCLEOTIDE SEQUENCE [LARGE SCALE GENOMIC DNA]</scope>
    <source>
        <strain evidence="2 3">Au29</strain>
    </source>
</reference>
<sequence>MNEPKLEYIGPFRKALTHQKSKSLPEMPWGLVIFVALPTLIAAIYFLLIASPRYVSEARFVVRTASGGGAPSSFGIALQGVGLSAGQTDAFAVHEYIASVDAVRELESRFDLRRTFGGTTIDMFSRYPRFGESLSAEGLQDAMKRFVTVGYDSTTGISTLRVEAFQPHDAQNIASALLNGGENLVNRLNRRSSQNAVNEARTAQQQAQSRLSAIQSELTSFRNREQFIDPTRTATESSQMIGALMASLAELRAERSQIASSAPSSPALPAMDGRIAAYESEIENARSKIAGNQNSLAPKVGVYEELNLKRGLAAEELTHATAGLIAAESEARRQQLYLERIVPPSLPQEAREPKRLISILTVFAACLLAYAVGWLIWAGVREHRQH</sequence>
<dbReference type="InterPro" id="IPR050445">
    <property type="entry name" value="Bact_polysacc_biosynth/exp"/>
</dbReference>
<protein>
    <submittedName>
        <fullName evidence="2">Chain-length determining protein</fullName>
    </submittedName>
</protein>
<feature type="transmembrane region" description="Helical" evidence="1">
    <location>
        <begin position="29"/>
        <end position="50"/>
    </location>
</feature>
<evidence type="ECO:0000256" key="1">
    <source>
        <dbReference type="SAM" id="Phobius"/>
    </source>
</evidence>
<dbReference type="PANTHER" id="PTHR32309:SF13">
    <property type="entry name" value="FERRIC ENTEROBACTIN TRANSPORT PROTEIN FEPE"/>
    <property type="match status" value="1"/>
</dbReference>
<keyword evidence="1" id="KW-0812">Transmembrane</keyword>
<dbReference type="GeneID" id="94376212"/>
<keyword evidence="1" id="KW-0472">Membrane</keyword>
<dbReference type="RefSeq" id="WP_219355092.1">
    <property type="nucleotide sequence ID" value="NZ_CP080034.1"/>
</dbReference>
<name>A0ABX8THE7_9CAUL</name>